<sequence>MQQNMDMDDEDEPKKKWSVNGVIGDKRTLLLFL</sequence>
<name>A0A922HLT7_DERFA</name>
<evidence type="ECO:0000313" key="2">
    <source>
        <dbReference type="Proteomes" id="UP000790347"/>
    </source>
</evidence>
<accession>A0A922HLT7</accession>
<organism evidence="1 2">
    <name type="scientific">Dermatophagoides farinae</name>
    <name type="common">American house dust mite</name>
    <dbReference type="NCBI Taxonomy" id="6954"/>
    <lineage>
        <taxon>Eukaryota</taxon>
        <taxon>Metazoa</taxon>
        <taxon>Ecdysozoa</taxon>
        <taxon>Arthropoda</taxon>
        <taxon>Chelicerata</taxon>
        <taxon>Arachnida</taxon>
        <taxon>Acari</taxon>
        <taxon>Acariformes</taxon>
        <taxon>Sarcoptiformes</taxon>
        <taxon>Astigmata</taxon>
        <taxon>Psoroptidia</taxon>
        <taxon>Analgoidea</taxon>
        <taxon>Pyroglyphidae</taxon>
        <taxon>Dermatophagoidinae</taxon>
        <taxon>Dermatophagoides</taxon>
    </lineage>
</organism>
<dbReference type="EMBL" id="ASGP02000007">
    <property type="protein sequence ID" value="KAH9497292.1"/>
    <property type="molecule type" value="Genomic_DNA"/>
</dbReference>
<dbReference type="Proteomes" id="UP000790347">
    <property type="component" value="Unassembled WGS sequence"/>
</dbReference>
<reference evidence="1" key="2">
    <citation type="journal article" date="2022" name="Res Sq">
        <title>Comparative Genomics Reveals Insights into the Divergent Evolution of Astigmatic Mites and Household Pest Adaptations.</title>
        <authorList>
            <person name="Xiong Q."/>
            <person name="Wan A.T.-Y."/>
            <person name="Liu X.-Y."/>
            <person name="Fung C.S.-H."/>
            <person name="Xiao X."/>
            <person name="Malainual N."/>
            <person name="Hou J."/>
            <person name="Wang L."/>
            <person name="Wang M."/>
            <person name="Yang K."/>
            <person name="Cui Y."/>
            <person name="Leung E."/>
            <person name="Nong W."/>
            <person name="Shin S.-K."/>
            <person name="Au S."/>
            <person name="Jeong K.Y."/>
            <person name="Chew F.T."/>
            <person name="Hui J."/>
            <person name="Leung T.F."/>
            <person name="Tungtrongchitr A."/>
            <person name="Zhong N."/>
            <person name="Liu Z."/>
            <person name="Tsui S."/>
        </authorList>
    </citation>
    <scope>NUCLEOTIDE SEQUENCE</scope>
    <source>
        <strain evidence="1">Derf</strain>
        <tissue evidence="1">Whole organism</tissue>
    </source>
</reference>
<gene>
    <name evidence="1" type="ORF">DERF_013289</name>
</gene>
<proteinExistence type="predicted"/>
<comment type="caution">
    <text evidence="1">The sequence shown here is derived from an EMBL/GenBank/DDBJ whole genome shotgun (WGS) entry which is preliminary data.</text>
</comment>
<protein>
    <submittedName>
        <fullName evidence="1">Uncharacterized protein</fullName>
    </submittedName>
</protein>
<dbReference type="AlphaFoldDB" id="A0A922HLT7"/>
<keyword evidence="2" id="KW-1185">Reference proteome</keyword>
<reference evidence="1" key="1">
    <citation type="submission" date="2013-05" db="EMBL/GenBank/DDBJ databases">
        <authorList>
            <person name="Yim A.K.Y."/>
            <person name="Chan T.F."/>
            <person name="Ji K.M."/>
            <person name="Liu X.Y."/>
            <person name="Zhou J.W."/>
            <person name="Li R.Q."/>
            <person name="Yang K.Y."/>
            <person name="Li J."/>
            <person name="Li M."/>
            <person name="Law P.T.W."/>
            <person name="Wu Y.L."/>
            <person name="Cai Z.L."/>
            <person name="Qin H."/>
            <person name="Bao Y."/>
            <person name="Leung R.K.K."/>
            <person name="Ng P.K.S."/>
            <person name="Zou J."/>
            <person name="Zhong X.J."/>
            <person name="Ran P.X."/>
            <person name="Zhong N.S."/>
            <person name="Liu Z.G."/>
            <person name="Tsui S.K.W."/>
        </authorList>
    </citation>
    <scope>NUCLEOTIDE SEQUENCE</scope>
    <source>
        <strain evidence="1">Derf</strain>
        <tissue evidence="1">Whole organism</tissue>
    </source>
</reference>
<evidence type="ECO:0000313" key="1">
    <source>
        <dbReference type="EMBL" id="KAH9497292.1"/>
    </source>
</evidence>